<name>A0ACC4E4D8_PURLI</name>
<sequence length="195" mass="22536">MYLVHFSKRRWQKVQILESLRRDRVLLDPWSSLRRKLASLSQFQSHRGPTSRLEQWDTYDLAKTANIEHTFSGEAFKSQRLFQSLRWLSDILVSQDPRAPVHRERSLALSIDEYLNGVARICVYGGHECPWLISTDWQQAESEGAVKLSNLLESRTDREVRVLLVPVVILRVKGWYRTVSSVAAEENGRYGIPGA</sequence>
<dbReference type="EMBL" id="JBGNUJ010000002">
    <property type="protein sequence ID" value="KAL3963499.1"/>
    <property type="molecule type" value="Genomic_DNA"/>
</dbReference>
<organism evidence="1 2">
    <name type="scientific">Purpureocillium lilacinum</name>
    <name type="common">Paecilomyces lilacinus</name>
    <dbReference type="NCBI Taxonomy" id="33203"/>
    <lineage>
        <taxon>Eukaryota</taxon>
        <taxon>Fungi</taxon>
        <taxon>Dikarya</taxon>
        <taxon>Ascomycota</taxon>
        <taxon>Pezizomycotina</taxon>
        <taxon>Sordariomycetes</taxon>
        <taxon>Hypocreomycetidae</taxon>
        <taxon>Hypocreales</taxon>
        <taxon>Ophiocordycipitaceae</taxon>
        <taxon>Purpureocillium</taxon>
    </lineage>
</organism>
<reference evidence="1" key="1">
    <citation type="submission" date="2024-12" db="EMBL/GenBank/DDBJ databases">
        <title>Comparative genomics and development of molecular markers within Purpureocillium lilacinum and among Purpureocillium species.</title>
        <authorList>
            <person name="Yeh Z.-Y."/>
            <person name="Ni N.-T."/>
            <person name="Lo P.-H."/>
            <person name="Mushyakhwo K."/>
            <person name="Lin C.-F."/>
            <person name="Nai Y.-S."/>
        </authorList>
    </citation>
    <scope>NUCLEOTIDE SEQUENCE</scope>
    <source>
        <strain evidence="1">NCHU-NPUST-175</strain>
    </source>
</reference>
<comment type="caution">
    <text evidence="1">The sequence shown here is derived from an EMBL/GenBank/DDBJ whole genome shotgun (WGS) entry which is preliminary data.</text>
</comment>
<gene>
    <name evidence="1" type="ORF">ACCO45_000503</name>
</gene>
<keyword evidence="2" id="KW-1185">Reference proteome</keyword>
<accession>A0ACC4E4D8</accession>
<proteinExistence type="predicted"/>
<evidence type="ECO:0000313" key="2">
    <source>
        <dbReference type="Proteomes" id="UP001638806"/>
    </source>
</evidence>
<protein>
    <submittedName>
        <fullName evidence="1">Uncharacterized protein</fullName>
    </submittedName>
</protein>
<dbReference type="Proteomes" id="UP001638806">
    <property type="component" value="Unassembled WGS sequence"/>
</dbReference>
<evidence type="ECO:0000313" key="1">
    <source>
        <dbReference type="EMBL" id="KAL3963499.1"/>
    </source>
</evidence>